<evidence type="ECO:0000259" key="8">
    <source>
        <dbReference type="PROSITE" id="PS51846"/>
    </source>
</evidence>
<dbReference type="OrthoDB" id="5353557at2759"/>
<dbReference type="GO" id="GO:0016020">
    <property type="term" value="C:membrane"/>
    <property type="evidence" value="ECO:0007669"/>
    <property type="project" value="UniProtKB-SubCell"/>
</dbReference>
<dbReference type="EMBL" id="LSSN01002229">
    <property type="protein sequence ID" value="OMJ16775.1"/>
    <property type="molecule type" value="Genomic_DNA"/>
</dbReference>
<evidence type="ECO:0000256" key="7">
    <source>
        <dbReference type="SAM" id="MobiDB-lite"/>
    </source>
</evidence>
<dbReference type="AlphaFoldDB" id="A0A1R1YCM9"/>
<gene>
    <name evidence="10" type="ORF">AYI70_g1452</name>
    <name evidence="9" type="ORF">AYI70_g6395</name>
</gene>
<dbReference type="EMBL" id="LSSN01000309">
    <property type="protein sequence ID" value="OMJ24630.1"/>
    <property type="molecule type" value="Genomic_DNA"/>
</dbReference>
<evidence type="ECO:0000256" key="5">
    <source>
        <dbReference type="ARBA" id="ARBA00023136"/>
    </source>
</evidence>
<comment type="caution">
    <text evidence="10">The sequence shown here is derived from an EMBL/GenBank/DDBJ whole genome shotgun (WGS) entry which is preliminary data.</text>
</comment>
<organism evidence="10 11">
    <name type="scientific">Smittium culicis</name>
    <dbReference type="NCBI Taxonomy" id="133412"/>
    <lineage>
        <taxon>Eukaryota</taxon>
        <taxon>Fungi</taxon>
        <taxon>Fungi incertae sedis</taxon>
        <taxon>Zoopagomycota</taxon>
        <taxon>Kickxellomycotina</taxon>
        <taxon>Harpellomycetes</taxon>
        <taxon>Harpellales</taxon>
        <taxon>Legeriomycetaceae</taxon>
        <taxon>Smittium</taxon>
    </lineage>
</organism>
<dbReference type="GO" id="GO:0030026">
    <property type="term" value="P:intracellular manganese ion homeostasis"/>
    <property type="evidence" value="ECO:0007669"/>
    <property type="project" value="TreeGrafter"/>
</dbReference>
<name>A0A1R1YCM9_9FUNG</name>
<dbReference type="GO" id="GO:0010960">
    <property type="term" value="P:magnesium ion homeostasis"/>
    <property type="evidence" value="ECO:0007669"/>
    <property type="project" value="InterPro"/>
</dbReference>
<dbReference type="InterPro" id="IPR002550">
    <property type="entry name" value="CNNM"/>
</dbReference>
<dbReference type="PANTHER" id="PTHR12064">
    <property type="entry name" value="METAL TRANSPORTER CNNM"/>
    <property type="match status" value="1"/>
</dbReference>
<dbReference type="GO" id="GO:0005737">
    <property type="term" value="C:cytoplasm"/>
    <property type="evidence" value="ECO:0007669"/>
    <property type="project" value="TreeGrafter"/>
</dbReference>
<evidence type="ECO:0000256" key="2">
    <source>
        <dbReference type="ARBA" id="ARBA00022692"/>
    </source>
</evidence>
<sequence>MYPISYPISLVLDHALGSDKRIVYQKSQLKELVSLSETVNGGLLSHDEVTIIQGALDLSEKLVTDVMTDLKNVYMISYDEELDSAKLEEIVERGYSRVPVYANNNRNNITGVLLVKSLVLINPEKKTLVRDLPLRHIPCITSEISLYEILNAFQEGGCHMAVVAAKPPFQKENLQEGMQSKQSRSNSYSNQGITQQERNSITHLDNVSLLNNCEPSKKNESTPLIQEYTKKPKIYIEDDFVDNSLTPIGIITLEDVIEELIQEEIIDETDVFIDIRNNLKVSRVLNTSKLNSNNPNFSRTTGRKKIYRNSCSEVINDSSQTFEHLSPIFGGNKSKHSQKYGANKNINATPRTQIFLGTKTFSSPKNMDYLSKSSNNRSDIESIIEGQSILPLIRKSIS</sequence>
<dbReference type="Proteomes" id="UP000187283">
    <property type="component" value="Unassembled WGS sequence"/>
</dbReference>
<reference evidence="10 11" key="1">
    <citation type="submission" date="2017-01" db="EMBL/GenBank/DDBJ databases">
        <authorList>
            <person name="Mah S.A."/>
            <person name="Swanson W.J."/>
            <person name="Moy G.W."/>
            <person name="Vacquier V.D."/>
        </authorList>
    </citation>
    <scope>NUCLEOTIDE SEQUENCE [LARGE SCALE GENOMIC DNA]</scope>
    <source>
        <strain evidence="10 11">GSMNP</strain>
    </source>
</reference>
<dbReference type="FunFam" id="3.10.580.10:FF:000006">
    <property type="entry name" value="DUF21 and CBS domain protein"/>
    <property type="match status" value="1"/>
</dbReference>
<keyword evidence="4 6" id="KW-1133">Transmembrane helix</keyword>
<evidence type="ECO:0000313" key="9">
    <source>
        <dbReference type="EMBL" id="OMJ16775.1"/>
    </source>
</evidence>
<dbReference type="Gene3D" id="3.10.580.10">
    <property type="entry name" value="CBS-domain"/>
    <property type="match status" value="1"/>
</dbReference>
<evidence type="ECO:0000313" key="11">
    <source>
        <dbReference type="Proteomes" id="UP000187283"/>
    </source>
</evidence>
<keyword evidence="2 6" id="KW-0812">Transmembrane</keyword>
<evidence type="ECO:0000256" key="4">
    <source>
        <dbReference type="ARBA" id="ARBA00022989"/>
    </source>
</evidence>
<dbReference type="InterPro" id="IPR046342">
    <property type="entry name" value="CBS_dom_sf"/>
</dbReference>
<dbReference type="CDD" id="cd04590">
    <property type="entry name" value="CBS_pair_CorC_HlyC_assoc"/>
    <property type="match status" value="1"/>
</dbReference>
<dbReference type="PANTHER" id="PTHR12064:SF97">
    <property type="entry name" value="METAL TRANSPORTER CNNM-5"/>
    <property type="match status" value="1"/>
</dbReference>
<accession>A0A1R1YCM9</accession>
<dbReference type="SUPFAM" id="SSF54631">
    <property type="entry name" value="CBS-domain pair"/>
    <property type="match status" value="1"/>
</dbReference>
<dbReference type="InterPro" id="IPR044751">
    <property type="entry name" value="Ion_transp-like_CBS"/>
</dbReference>
<feature type="region of interest" description="Disordered" evidence="7">
    <location>
        <begin position="173"/>
        <end position="194"/>
    </location>
</feature>
<keyword evidence="3" id="KW-0677">Repeat</keyword>
<keyword evidence="11" id="KW-1185">Reference proteome</keyword>
<evidence type="ECO:0000256" key="6">
    <source>
        <dbReference type="PROSITE-ProRule" id="PRU01193"/>
    </source>
</evidence>
<feature type="compositionally biased region" description="Polar residues" evidence="7">
    <location>
        <begin position="176"/>
        <end position="194"/>
    </location>
</feature>
<keyword evidence="5 6" id="KW-0472">Membrane</keyword>
<protein>
    <submittedName>
        <fullName evidence="10">DUF21 domain-containing protein</fullName>
    </submittedName>
</protein>
<evidence type="ECO:0000256" key="3">
    <source>
        <dbReference type="ARBA" id="ARBA00022737"/>
    </source>
</evidence>
<evidence type="ECO:0000313" key="10">
    <source>
        <dbReference type="EMBL" id="OMJ24630.1"/>
    </source>
</evidence>
<dbReference type="InterPro" id="IPR045095">
    <property type="entry name" value="ACDP"/>
</dbReference>
<proteinExistence type="predicted"/>
<evidence type="ECO:0000256" key="1">
    <source>
        <dbReference type="ARBA" id="ARBA00004141"/>
    </source>
</evidence>
<dbReference type="STRING" id="133412.A0A1R1YCM9"/>
<dbReference type="PROSITE" id="PS51846">
    <property type="entry name" value="CNNM"/>
    <property type="match status" value="1"/>
</dbReference>
<comment type="subcellular location">
    <subcellularLocation>
        <location evidence="1">Membrane</location>
        <topology evidence="1">Multi-pass membrane protein</topology>
    </subcellularLocation>
</comment>
<feature type="domain" description="CNNM transmembrane" evidence="8">
    <location>
        <begin position="1"/>
        <end position="48"/>
    </location>
</feature>